<evidence type="ECO:0000256" key="8">
    <source>
        <dbReference type="SAM" id="MobiDB-lite"/>
    </source>
</evidence>
<organism evidence="11 12">
    <name type="scientific">Glarea lozoyensis (strain ATCC 20868 / MF5171)</name>
    <dbReference type="NCBI Taxonomy" id="1116229"/>
    <lineage>
        <taxon>Eukaryota</taxon>
        <taxon>Fungi</taxon>
        <taxon>Dikarya</taxon>
        <taxon>Ascomycota</taxon>
        <taxon>Pezizomycotina</taxon>
        <taxon>Leotiomycetes</taxon>
        <taxon>Helotiales</taxon>
        <taxon>Helotiaceae</taxon>
        <taxon>Glarea</taxon>
    </lineage>
</organism>
<dbReference type="CDD" id="cd22584">
    <property type="entry name" value="Rcat_RBR_unk"/>
    <property type="match status" value="1"/>
</dbReference>
<keyword evidence="3" id="KW-0677">Repeat</keyword>
<evidence type="ECO:0000256" key="5">
    <source>
        <dbReference type="ARBA" id="ARBA00022786"/>
    </source>
</evidence>
<feature type="domain" description="RING-type" evidence="9">
    <location>
        <begin position="236"/>
        <end position="278"/>
    </location>
</feature>
<keyword evidence="2" id="KW-0479">Metal-binding</keyword>
<evidence type="ECO:0000259" key="10">
    <source>
        <dbReference type="PROSITE" id="PS51873"/>
    </source>
</evidence>
<dbReference type="GO" id="GO:0004842">
    <property type="term" value="F:ubiquitin-protein transferase activity"/>
    <property type="evidence" value="ECO:0007669"/>
    <property type="project" value="InterPro"/>
</dbReference>
<dbReference type="EMBL" id="KE145371">
    <property type="protein sequence ID" value="EPE26313.1"/>
    <property type="molecule type" value="Genomic_DNA"/>
</dbReference>
<dbReference type="Gene3D" id="1.20.120.1750">
    <property type="match status" value="1"/>
</dbReference>
<evidence type="ECO:0000256" key="6">
    <source>
        <dbReference type="ARBA" id="ARBA00022833"/>
    </source>
</evidence>
<evidence type="ECO:0000256" key="1">
    <source>
        <dbReference type="ARBA" id="ARBA00022679"/>
    </source>
</evidence>
<dbReference type="GO" id="GO:0008270">
    <property type="term" value="F:zinc ion binding"/>
    <property type="evidence" value="ECO:0007669"/>
    <property type="project" value="UniProtKB-KW"/>
</dbReference>
<keyword evidence="4 7" id="KW-0863">Zinc-finger</keyword>
<feature type="compositionally biased region" description="Polar residues" evidence="8">
    <location>
        <begin position="158"/>
        <end position="175"/>
    </location>
</feature>
<dbReference type="GO" id="GO:0016567">
    <property type="term" value="P:protein ubiquitination"/>
    <property type="evidence" value="ECO:0007669"/>
    <property type="project" value="InterPro"/>
</dbReference>
<dbReference type="HOGENOM" id="CLU_655600_0_0_1"/>
<name>S3DID8_GLAL2</name>
<evidence type="ECO:0000256" key="7">
    <source>
        <dbReference type="PROSITE-ProRule" id="PRU00175"/>
    </source>
</evidence>
<dbReference type="InterPro" id="IPR031127">
    <property type="entry name" value="E3_UB_ligase_RBR"/>
</dbReference>
<evidence type="ECO:0000256" key="2">
    <source>
        <dbReference type="ARBA" id="ARBA00022723"/>
    </source>
</evidence>
<keyword evidence="6" id="KW-0862">Zinc</keyword>
<protein>
    <submittedName>
        <fullName evidence="11">RING/U-box</fullName>
    </submittedName>
</protein>
<dbReference type="GeneID" id="19461283"/>
<evidence type="ECO:0000256" key="3">
    <source>
        <dbReference type="ARBA" id="ARBA00022737"/>
    </source>
</evidence>
<gene>
    <name evidence="11" type="ORF">GLAREA_02225</name>
</gene>
<dbReference type="PROSITE" id="PS00518">
    <property type="entry name" value="ZF_RING_1"/>
    <property type="match status" value="1"/>
</dbReference>
<dbReference type="SUPFAM" id="SSF57850">
    <property type="entry name" value="RING/U-box"/>
    <property type="match status" value="2"/>
</dbReference>
<dbReference type="KEGG" id="glz:GLAREA_02225"/>
<dbReference type="OrthoDB" id="3556716at2759"/>
<dbReference type="PROSITE" id="PS51873">
    <property type="entry name" value="TRIAD"/>
    <property type="match status" value="1"/>
</dbReference>
<dbReference type="STRING" id="1116229.S3DID8"/>
<keyword evidence="12" id="KW-1185">Reference proteome</keyword>
<proteinExistence type="predicted"/>
<dbReference type="PANTHER" id="PTHR11685">
    <property type="entry name" value="RBR FAMILY RING FINGER AND IBR DOMAIN-CONTAINING"/>
    <property type="match status" value="1"/>
</dbReference>
<keyword evidence="1" id="KW-0808">Transferase</keyword>
<evidence type="ECO:0000313" key="12">
    <source>
        <dbReference type="Proteomes" id="UP000016922"/>
    </source>
</evidence>
<feature type="domain" description="RING-type" evidence="10">
    <location>
        <begin position="232"/>
        <end position="419"/>
    </location>
</feature>
<evidence type="ECO:0000256" key="4">
    <source>
        <dbReference type="ARBA" id="ARBA00022771"/>
    </source>
</evidence>
<evidence type="ECO:0000313" key="11">
    <source>
        <dbReference type="EMBL" id="EPE26313.1"/>
    </source>
</evidence>
<sequence>MNLDDEQIGKTLGEALTCYLSILGRVKNFREARLPIQGKAVETSSDILLEQDYEQRVAATELCLRFTPDIATNVCYWASESDSVDELQDDNDEESMADVGNTQILTVLDHLIPKDEEGTEQVFVDIFSGKWIEPHPEFTPGPSNAGNLMEAQEPVSDTRPNSDMNTLESDNSSQVEGNLVITSEETTPNAVSSRDTRIKHQQDLIQRLSRPKTCTKVFPLRTTDSQTKTKVEKTYCAACMERIPKSMSSALPCNHEYCRRCLSGGFKSALQSRSPFECCGQLIRVRSASTNLSLSFTKAYREMVEEVQCKNPIYCSNPICNKFIPPLMVNKHLAICACKRKTCVLCKKRAHKGVCKDDKDGLMVKDLAKENGWKTCPSCGFVVERTEGCLHMICRCKMQWCWSCLRPWKDCKSSCDRTE</sequence>
<dbReference type="RefSeq" id="XP_008087632.1">
    <property type="nucleotide sequence ID" value="XM_008089441.1"/>
</dbReference>
<evidence type="ECO:0000259" key="9">
    <source>
        <dbReference type="PROSITE" id="PS50089"/>
    </source>
</evidence>
<dbReference type="PROSITE" id="PS50089">
    <property type="entry name" value="ZF_RING_2"/>
    <property type="match status" value="1"/>
</dbReference>
<dbReference type="Proteomes" id="UP000016922">
    <property type="component" value="Unassembled WGS sequence"/>
</dbReference>
<accession>S3DID8</accession>
<reference evidence="11 12" key="1">
    <citation type="journal article" date="2013" name="BMC Genomics">
        <title>Genomics-driven discovery of the pneumocandin biosynthetic gene cluster in the fungus Glarea lozoyensis.</title>
        <authorList>
            <person name="Chen L."/>
            <person name="Yue Q."/>
            <person name="Zhang X."/>
            <person name="Xiang M."/>
            <person name="Wang C."/>
            <person name="Li S."/>
            <person name="Che Y."/>
            <person name="Ortiz-Lopez F.J."/>
            <person name="Bills G.F."/>
            <person name="Liu X."/>
            <person name="An Z."/>
        </authorList>
    </citation>
    <scope>NUCLEOTIDE SEQUENCE [LARGE SCALE GENOMIC DNA]</scope>
    <source>
        <strain evidence="12">ATCC 20868 / MF5171</strain>
    </source>
</reference>
<dbReference type="InterPro" id="IPR044066">
    <property type="entry name" value="TRIAD_supradom"/>
</dbReference>
<dbReference type="InterPro" id="IPR001841">
    <property type="entry name" value="Znf_RING"/>
</dbReference>
<dbReference type="Pfam" id="PF22191">
    <property type="entry name" value="IBR_1"/>
    <property type="match status" value="1"/>
</dbReference>
<dbReference type="AlphaFoldDB" id="S3DID8"/>
<dbReference type="InterPro" id="IPR017907">
    <property type="entry name" value="Znf_RING_CS"/>
</dbReference>
<keyword evidence="5" id="KW-0833">Ubl conjugation pathway</keyword>
<feature type="region of interest" description="Disordered" evidence="8">
    <location>
        <begin position="154"/>
        <end position="175"/>
    </location>
</feature>
<dbReference type="eggNOG" id="KOG1815">
    <property type="taxonomic scope" value="Eukaryota"/>
</dbReference>